<dbReference type="GO" id="GO:0005634">
    <property type="term" value="C:nucleus"/>
    <property type="evidence" value="ECO:0007669"/>
    <property type="project" value="TreeGrafter"/>
</dbReference>
<dbReference type="GO" id="GO:0034450">
    <property type="term" value="F:ubiquitin-ubiquitin ligase activity"/>
    <property type="evidence" value="ECO:0007669"/>
    <property type="project" value="TreeGrafter"/>
</dbReference>
<keyword evidence="6" id="KW-1185">Reference proteome</keyword>
<dbReference type="InterPro" id="IPR035983">
    <property type="entry name" value="Hect_E3_ubiquitin_ligase"/>
</dbReference>
<dbReference type="Proteomes" id="UP001497382">
    <property type="component" value="Unassembled WGS sequence"/>
</dbReference>
<dbReference type="GO" id="GO:0090263">
    <property type="term" value="P:positive regulation of canonical Wnt signaling pathway"/>
    <property type="evidence" value="ECO:0007669"/>
    <property type="project" value="TreeGrafter"/>
</dbReference>
<feature type="active site" description="Glycyl thioester intermediate" evidence="2">
    <location>
        <position position="280"/>
    </location>
</feature>
<dbReference type="Pfam" id="PF00632">
    <property type="entry name" value="HECT"/>
    <property type="match status" value="1"/>
</dbReference>
<protein>
    <recommendedName>
        <fullName evidence="4">HECT domain-containing protein</fullName>
    </recommendedName>
</protein>
<dbReference type="FunFam" id="3.90.1750.10:FF:000011">
    <property type="entry name" value="E3 ubiquitin-protein ligase UBR5 isoform X1"/>
    <property type="match status" value="1"/>
</dbReference>
<sequence>MFFFSEPNSDSLLDLDVFSLGKRSRSGSTTRRSDEEDEDLDDNCPLFYQPGKRGFYSPRQGKCTAERLNAFRNVGRVIGLCLLQNELCPIYLNRHVIKFILSKRIGWHDLAFFDPVLYESLRQVVVDAEAKEGNGGGNVELVPGGRDIEVNAQNVYDYIRRYAEYRMIRSQEKALEALRSGVYDVLPSSAFDGLTAEDFRLLLNGVGEINVQTLISYTSFNDESAEGADRLLRFKRWFWSIVYFWTGSAALPASEEGFQPMPSITIRPADDHFFPTANTCISRLYIPLYSSKTILRSKLLLAIKTKNFGFV</sequence>
<evidence type="ECO:0000256" key="3">
    <source>
        <dbReference type="SAM" id="MobiDB-lite"/>
    </source>
</evidence>
<dbReference type="SUPFAM" id="SSF56204">
    <property type="entry name" value="Hect, E3 ligase catalytic domain"/>
    <property type="match status" value="1"/>
</dbReference>
<dbReference type="EMBL" id="CAXIEN010000001">
    <property type="protein sequence ID" value="CAL1260917.1"/>
    <property type="molecule type" value="Genomic_DNA"/>
</dbReference>
<dbReference type="Gene3D" id="3.30.2160.10">
    <property type="entry name" value="Hect, E3 ligase catalytic domain"/>
    <property type="match status" value="1"/>
</dbReference>
<evidence type="ECO:0000256" key="2">
    <source>
        <dbReference type="PROSITE-ProRule" id="PRU00104"/>
    </source>
</evidence>
<feature type="domain" description="HECT" evidence="4">
    <location>
        <begin position="57"/>
        <end position="311"/>
    </location>
</feature>
<dbReference type="PROSITE" id="PS50237">
    <property type="entry name" value="HECT"/>
    <property type="match status" value="1"/>
</dbReference>
<dbReference type="GO" id="GO:0000209">
    <property type="term" value="P:protein polyubiquitination"/>
    <property type="evidence" value="ECO:0007669"/>
    <property type="project" value="TreeGrafter"/>
</dbReference>
<evidence type="ECO:0000313" key="5">
    <source>
        <dbReference type="EMBL" id="CAL1260917.1"/>
    </source>
</evidence>
<evidence type="ECO:0000256" key="1">
    <source>
        <dbReference type="ARBA" id="ARBA00022786"/>
    </source>
</evidence>
<comment type="caution">
    <text evidence="5">The sequence shown here is derived from an EMBL/GenBank/DDBJ whole genome shotgun (WGS) entry which is preliminary data.</text>
</comment>
<dbReference type="Gene3D" id="3.90.1750.10">
    <property type="entry name" value="Hect, E3 ligase catalytic domains"/>
    <property type="match status" value="1"/>
</dbReference>
<name>A0AAV1YSV9_9ARAC</name>
<organism evidence="5 6">
    <name type="scientific">Larinioides sclopetarius</name>
    <dbReference type="NCBI Taxonomy" id="280406"/>
    <lineage>
        <taxon>Eukaryota</taxon>
        <taxon>Metazoa</taxon>
        <taxon>Ecdysozoa</taxon>
        <taxon>Arthropoda</taxon>
        <taxon>Chelicerata</taxon>
        <taxon>Arachnida</taxon>
        <taxon>Araneae</taxon>
        <taxon>Araneomorphae</taxon>
        <taxon>Entelegynae</taxon>
        <taxon>Araneoidea</taxon>
        <taxon>Araneidae</taxon>
        <taxon>Larinioides</taxon>
    </lineage>
</organism>
<dbReference type="PANTHER" id="PTHR46276:SF1">
    <property type="entry name" value="E3 UBIQUITIN-PROTEIN LIGASE UBR5"/>
    <property type="match status" value="1"/>
</dbReference>
<dbReference type="InterPro" id="IPR000569">
    <property type="entry name" value="HECT_dom"/>
</dbReference>
<dbReference type="PANTHER" id="PTHR46276">
    <property type="entry name" value="E3 UBIQUITIN-PROTEIN LIGASE UBR5"/>
    <property type="match status" value="1"/>
</dbReference>
<feature type="region of interest" description="Disordered" evidence="3">
    <location>
        <begin position="23"/>
        <end position="42"/>
    </location>
</feature>
<gene>
    <name evidence="5" type="ORF">LARSCL_LOCUS102</name>
</gene>
<accession>A0AAV1YSV9</accession>
<dbReference type="GO" id="GO:0005737">
    <property type="term" value="C:cytoplasm"/>
    <property type="evidence" value="ECO:0007669"/>
    <property type="project" value="TreeGrafter"/>
</dbReference>
<dbReference type="SMART" id="SM00119">
    <property type="entry name" value="HECTc"/>
    <property type="match status" value="1"/>
</dbReference>
<evidence type="ECO:0000313" key="6">
    <source>
        <dbReference type="Proteomes" id="UP001497382"/>
    </source>
</evidence>
<reference evidence="5 6" key="1">
    <citation type="submission" date="2024-04" db="EMBL/GenBank/DDBJ databases">
        <authorList>
            <person name="Rising A."/>
            <person name="Reimegard J."/>
            <person name="Sonavane S."/>
            <person name="Akerstrom W."/>
            <person name="Nylinder S."/>
            <person name="Hedman E."/>
            <person name="Kallberg Y."/>
        </authorList>
    </citation>
    <scope>NUCLEOTIDE SEQUENCE [LARGE SCALE GENOMIC DNA]</scope>
</reference>
<proteinExistence type="predicted"/>
<keyword evidence="1 2" id="KW-0833">Ubl conjugation pathway</keyword>
<dbReference type="Gene3D" id="3.30.2410.10">
    <property type="entry name" value="Hect, E3 ligase catalytic domain"/>
    <property type="match status" value="1"/>
</dbReference>
<dbReference type="AlphaFoldDB" id="A0AAV1YSV9"/>
<evidence type="ECO:0000259" key="4">
    <source>
        <dbReference type="PROSITE" id="PS50237"/>
    </source>
</evidence>